<dbReference type="EnsemblMetazoa" id="XM_012694598.3">
    <property type="protein sequence ID" value="XP_012550052.1"/>
    <property type="gene ID" value="LOC105842318"/>
</dbReference>
<name>A0A8R2C8B9_BOMMO</name>
<accession>A0A8R2C8B9</accession>
<reference evidence="1" key="2">
    <citation type="submission" date="2022-06" db="UniProtKB">
        <authorList>
            <consortium name="EnsemblMetazoa"/>
        </authorList>
    </citation>
    <scope>IDENTIFICATION</scope>
    <source>
        <strain evidence="1">p50T (Dazao)</strain>
    </source>
</reference>
<dbReference type="InterPro" id="IPR027854">
    <property type="entry name" value="STMP1"/>
</dbReference>
<organism evidence="1 2">
    <name type="scientific">Bombyx mori</name>
    <name type="common">Silk moth</name>
    <dbReference type="NCBI Taxonomy" id="7091"/>
    <lineage>
        <taxon>Eukaryota</taxon>
        <taxon>Metazoa</taxon>
        <taxon>Ecdysozoa</taxon>
        <taxon>Arthropoda</taxon>
        <taxon>Hexapoda</taxon>
        <taxon>Insecta</taxon>
        <taxon>Pterygota</taxon>
        <taxon>Neoptera</taxon>
        <taxon>Endopterygota</taxon>
        <taxon>Lepidoptera</taxon>
        <taxon>Glossata</taxon>
        <taxon>Ditrysia</taxon>
        <taxon>Bombycoidea</taxon>
        <taxon>Bombycidae</taxon>
        <taxon>Bombycinae</taxon>
        <taxon>Bombyx</taxon>
    </lineage>
</organism>
<evidence type="ECO:0000313" key="1">
    <source>
        <dbReference type="EnsemblMetazoa" id="XP_012550052.1"/>
    </source>
</evidence>
<reference evidence="2" key="1">
    <citation type="journal article" date="2008" name="Insect Biochem. Mol. Biol.">
        <title>The genome of a lepidopteran model insect, the silkworm Bombyx mori.</title>
        <authorList>
            <consortium name="International Silkworm Genome Consortium"/>
        </authorList>
    </citation>
    <scope>NUCLEOTIDE SEQUENCE [LARGE SCALE GENOMIC DNA]</scope>
    <source>
        <strain evidence="2">p50T</strain>
    </source>
</reference>
<proteinExistence type="predicted"/>
<gene>
    <name evidence="1" type="primary">105842318</name>
</gene>
<keyword evidence="2" id="KW-1185">Reference proteome</keyword>
<dbReference type="AlphaFoldDB" id="A0A8R2C8B9"/>
<protein>
    <submittedName>
        <fullName evidence="1">Uncharacterized protein</fullName>
    </submittedName>
</protein>
<dbReference type="Pfam" id="PF15054">
    <property type="entry name" value="DUF4535"/>
    <property type="match status" value="1"/>
</dbReference>
<dbReference type="OrthoDB" id="6347891at2759"/>
<dbReference type="Proteomes" id="UP000005204">
    <property type="component" value="Unassembled WGS sequence"/>
</dbReference>
<sequence>MGFFFSIVKTSIIFGAGVYTGVYVAQNYQIEKVEDPKALFEKAQAFVKSKLSEVQDGKKD</sequence>
<evidence type="ECO:0000313" key="2">
    <source>
        <dbReference type="Proteomes" id="UP000005204"/>
    </source>
</evidence>